<dbReference type="EMBL" id="FXTX01000012">
    <property type="protein sequence ID" value="SMP14127.1"/>
    <property type="molecule type" value="Genomic_DNA"/>
</dbReference>
<evidence type="ECO:0000313" key="2">
    <source>
        <dbReference type="Proteomes" id="UP001157947"/>
    </source>
</evidence>
<dbReference type="Proteomes" id="UP001157947">
    <property type="component" value="Unassembled WGS sequence"/>
</dbReference>
<evidence type="ECO:0000313" key="1">
    <source>
        <dbReference type="EMBL" id="SMP14127.1"/>
    </source>
</evidence>
<organism evidence="1 2">
    <name type="scientific">Venenivibrio stagnispumantis</name>
    <dbReference type="NCBI Taxonomy" id="407998"/>
    <lineage>
        <taxon>Bacteria</taxon>
        <taxon>Pseudomonadati</taxon>
        <taxon>Aquificota</taxon>
        <taxon>Aquificia</taxon>
        <taxon>Aquificales</taxon>
        <taxon>Hydrogenothermaceae</taxon>
        <taxon>Venenivibrio</taxon>
    </lineage>
</organism>
<sequence length="67" mass="7948">MRIKYDKNTDILTIRFTDKKPVDSEHFVEQGIVVDYDEKDNIIGLEIFDWSEKENIELPFKTELATI</sequence>
<keyword evidence="2" id="KW-1185">Reference proteome</keyword>
<comment type="caution">
    <text evidence="1">The sequence shown here is derived from an EMBL/GenBank/DDBJ whole genome shotgun (WGS) entry which is preliminary data.</text>
</comment>
<protein>
    <submittedName>
        <fullName evidence="1">Uncharacterized protein YuzE</fullName>
    </submittedName>
</protein>
<dbReference type="Pfam" id="PF10049">
    <property type="entry name" value="DUF2283"/>
    <property type="match status" value="1"/>
</dbReference>
<name>A0AA46AEM0_9AQUI</name>
<dbReference type="InterPro" id="IPR019270">
    <property type="entry name" value="DUF2283"/>
</dbReference>
<reference evidence="1" key="1">
    <citation type="submission" date="2017-05" db="EMBL/GenBank/DDBJ databases">
        <authorList>
            <person name="Varghese N."/>
            <person name="Submissions S."/>
        </authorList>
    </citation>
    <scope>NUCLEOTIDE SEQUENCE</scope>
    <source>
        <strain evidence="1">DSM 18763</strain>
    </source>
</reference>
<proteinExistence type="predicted"/>
<dbReference type="RefSeq" id="WP_265134614.1">
    <property type="nucleotide sequence ID" value="NZ_FXTX01000012.1"/>
</dbReference>
<accession>A0AA46AEM0</accession>
<gene>
    <name evidence="1" type="ORF">SAMN06264868_11217</name>
</gene>
<dbReference type="AlphaFoldDB" id="A0AA46AEM0"/>